<evidence type="ECO:0000259" key="6">
    <source>
        <dbReference type="Pfam" id="PF00441"/>
    </source>
</evidence>
<keyword evidence="5" id="KW-0560">Oxidoreductase</keyword>
<dbReference type="RefSeq" id="WP_067555343.1">
    <property type="nucleotide sequence ID" value="NZ_LPXN01000102.1"/>
</dbReference>
<keyword evidence="4" id="KW-0274">FAD</keyword>
<evidence type="ECO:0000313" key="9">
    <source>
        <dbReference type="Proteomes" id="UP000076400"/>
    </source>
</evidence>
<reference evidence="8 9" key="1">
    <citation type="submission" date="2015-12" db="EMBL/GenBank/DDBJ databases">
        <title>Genome sequence of Oceanibaculum pacificum MCCC 1A02656.</title>
        <authorList>
            <person name="Lu L."/>
            <person name="Lai Q."/>
            <person name="Shao Z."/>
            <person name="Qian P."/>
        </authorList>
    </citation>
    <scope>NUCLEOTIDE SEQUENCE [LARGE SCALE GENOMIC DNA]</scope>
    <source>
        <strain evidence="8 9">MCCC 1A02656</strain>
    </source>
</reference>
<dbReference type="InterPro" id="IPR037069">
    <property type="entry name" value="AcylCoA_DH/ox_N_sf"/>
</dbReference>
<keyword evidence="3" id="KW-0285">Flavoprotein</keyword>
<proteinExistence type="inferred from homology"/>
<dbReference type="PANTHER" id="PTHR43884">
    <property type="entry name" value="ACYL-COA DEHYDROGENASE"/>
    <property type="match status" value="1"/>
</dbReference>
<comment type="caution">
    <text evidence="8">The sequence shown here is derived from an EMBL/GenBank/DDBJ whole genome shotgun (WGS) entry which is preliminary data.</text>
</comment>
<dbReference type="STRING" id="580166.AUP43_08140"/>
<evidence type="ECO:0000256" key="4">
    <source>
        <dbReference type="ARBA" id="ARBA00022827"/>
    </source>
</evidence>
<dbReference type="InterPro" id="IPR013786">
    <property type="entry name" value="AcylCoA_DH/ox_N"/>
</dbReference>
<dbReference type="Gene3D" id="1.20.140.10">
    <property type="entry name" value="Butyryl-CoA Dehydrogenase, subunit A, domain 3"/>
    <property type="match status" value="1"/>
</dbReference>
<evidence type="ECO:0000313" key="8">
    <source>
        <dbReference type="EMBL" id="KZD08973.1"/>
    </source>
</evidence>
<name>A0A154W686_9PROT</name>
<organism evidence="8 9">
    <name type="scientific">Oceanibaculum pacificum</name>
    <dbReference type="NCBI Taxonomy" id="580166"/>
    <lineage>
        <taxon>Bacteria</taxon>
        <taxon>Pseudomonadati</taxon>
        <taxon>Pseudomonadota</taxon>
        <taxon>Alphaproteobacteria</taxon>
        <taxon>Rhodospirillales</taxon>
        <taxon>Oceanibaculaceae</taxon>
        <taxon>Oceanibaculum</taxon>
    </lineage>
</organism>
<sequence length="371" mass="38797">MTEQTETIALLRNSAAGFAKFDGKRIRGWRGNAPGFDRDLWGRMAAQGWFSILAAEEEGGLGLGVEAAAAVAEQLGRACAPEPFVASGVLGPALLSQATNQALKQDLMPAVLSGDLLVSLAWQPAGGALPPESTGVTAQRRNGGLVLDGDARFINPAQADGYMVLAREPGGLLLVWVDAKAFDGALSEEPGPDGIPSGRLRLSGIELADSAVLMSGNRVAEAVQGALDQAVIVQSAELCGLMQRALDMTLDYLKTRQQFGVAIGSFQALQHRSVDLFIQQELARHATAAAIQKAEAGAAGRDLSLAASSAKARAAEAAMTIGTQAIQLHGAIGFTDEYDLGLYVNRIVRLAASLGNAAWHRRRFGDLSEGA</sequence>
<evidence type="ECO:0000256" key="1">
    <source>
        <dbReference type="ARBA" id="ARBA00001974"/>
    </source>
</evidence>
<accession>A0A154W686</accession>
<evidence type="ECO:0000256" key="3">
    <source>
        <dbReference type="ARBA" id="ARBA00022630"/>
    </source>
</evidence>
<dbReference type="EMBL" id="LPXN01000102">
    <property type="protein sequence ID" value="KZD08973.1"/>
    <property type="molecule type" value="Genomic_DNA"/>
</dbReference>
<dbReference type="InterPro" id="IPR036250">
    <property type="entry name" value="AcylCo_DH-like_C"/>
</dbReference>
<dbReference type="InterPro" id="IPR009100">
    <property type="entry name" value="AcylCoA_DH/oxidase_NM_dom_sf"/>
</dbReference>
<evidence type="ECO:0000256" key="2">
    <source>
        <dbReference type="ARBA" id="ARBA00009347"/>
    </source>
</evidence>
<dbReference type="CDD" id="cd00567">
    <property type="entry name" value="ACAD"/>
    <property type="match status" value="1"/>
</dbReference>
<dbReference type="OrthoDB" id="7328575at2"/>
<feature type="domain" description="Acyl-CoA dehydrogenase/oxidase N-terminal" evidence="7">
    <location>
        <begin position="5"/>
        <end position="115"/>
    </location>
</feature>
<keyword evidence="9" id="KW-1185">Reference proteome</keyword>
<dbReference type="Proteomes" id="UP000076400">
    <property type="component" value="Unassembled WGS sequence"/>
</dbReference>
<gene>
    <name evidence="8" type="ORF">AUP43_08140</name>
</gene>
<dbReference type="SUPFAM" id="SSF56645">
    <property type="entry name" value="Acyl-CoA dehydrogenase NM domain-like"/>
    <property type="match status" value="1"/>
</dbReference>
<evidence type="ECO:0000256" key="5">
    <source>
        <dbReference type="ARBA" id="ARBA00023002"/>
    </source>
</evidence>
<dbReference type="PANTHER" id="PTHR43884:SF20">
    <property type="entry name" value="ACYL-COA DEHYDROGENASE FADE28"/>
    <property type="match status" value="1"/>
</dbReference>
<comment type="cofactor">
    <cofactor evidence="1">
        <name>FAD</name>
        <dbReference type="ChEBI" id="CHEBI:57692"/>
    </cofactor>
</comment>
<dbReference type="Gene3D" id="1.10.540.10">
    <property type="entry name" value="Acyl-CoA dehydrogenase/oxidase, N-terminal domain"/>
    <property type="match status" value="1"/>
</dbReference>
<dbReference type="InterPro" id="IPR009075">
    <property type="entry name" value="AcylCo_DH/oxidase_C"/>
</dbReference>
<dbReference type="AlphaFoldDB" id="A0A154W686"/>
<dbReference type="SUPFAM" id="SSF47203">
    <property type="entry name" value="Acyl-CoA dehydrogenase C-terminal domain-like"/>
    <property type="match status" value="1"/>
</dbReference>
<dbReference type="GO" id="GO:0003995">
    <property type="term" value="F:acyl-CoA dehydrogenase activity"/>
    <property type="evidence" value="ECO:0007669"/>
    <property type="project" value="TreeGrafter"/>
</dbReference>
<evidence type="ECO:0008006" key="10">
    <source>
        <dbReference type="Google" id="ProtNLM"/>
    </source>
</evidence>
<dbReference type="Pfam" id="PF02771">
    <property type="entry name" value="Acyl-CoA_dh_N"/>
    <property type="match status" value="1"/>
</dbReference>
<comment type="similarity">
    <text evidence="2">Belongs to the acyl-CoA dehydrogenase family.</text>
</comment>
<feature type="domain" description="Acyl-CoA dehydrogenase/oxidase C-terminal" evidence="6">
    <location>
        <begin position="222"/>
        <end position="355"/>
    </location>
</feature>
<evidence type="ECO:0000259" key="7">
    <source>
        <dbReference type="Pfam" id="PF02771"/>
    </source>
</evidence>
<protein>
    <recommendedName>
        <fullName evidence="10">Acyl-CoA dehydrogenase</fullName>
    </recommendedName>
</protein>
<dbReference type="Pfam" id="PF00441">
    <property type="entry name" value="Acyl-CoA_dh_1"/>
    <property type="match status" value="1"/>
</dbReference>
<dbReference type="GO" id="GO:0050660">
    <property type="term" value="F:flavin adenine dinucleotide binding"/>
    <property type="evidence" value="ECO:0007669"/>
    <property type="project" value="InterPro"/>
</dbReference>